<name>A0A4Z1NK16_9PEZI</name>
<dbReference type="EMBL" id="SNSC02000019">
    <property type="protein sequence ID" value="TID16101.1"/>
    <property type="molecule type" value="Genomic_DNA"/>
</dbReference>
<reference evidence="1 2" key="1">
    <citation type="submission" date="2019-04" db="EMBL/GenBank/DDBJ databases">
        <title>High contiguity whole genome sequence and gene annotation resource for two Venturia nashicola isolates.</title>
        <authorList>
            <person name="Prokchorchik M."/>
            <person name="Won K."/>
            <person name="Lee Y."/>
            <person name="Choi E.D."/>
            <person name="Segonzac C."/>
            <person name="Sohn K.H."/>
        </authorList>
    </citation>
    <scope>NUCLEOTIDE SEQUENCE [LARGE SCALE GENOMIC DNA]</scope>
    <source>
        <strain evidence="1 2">PRI2</strain>
    </source>
</reference>
<evidence type="ECO:0000313" key="1">
    <source>
        <dbReference type="EMBL" id="TID16101.1"/>
    </source>
</evidence>
<organism evidence="1 2">
    <name type="scientific">Venturia nashicola</name>
    <dbReference type="NCBI Taxonomy" id="86259"/>
    <lineage>
        <taxon>Eukaryota</taxon>
        <taxon>Fungi</taxon>
        <taxon>Dikarya</taxon>
        <taxon>Ascomycota</taxon>
        <taxon>Pezizomycotina</taxon>
        <taxon>Dothideomycetes</taxon>
        <taxon>Pleosporomycetidae</taxon>
        <taxon>Venturiales</taxon>
        <taxon>Venturiaceae</taxon>
        <taxon>Venturia</taxon>
    </lineage>
</organism>
<proteinExistence type="predicted"/>
<accession>A0A4Z1NK16</accession>
<gene>
    <name evidence="1" type="ORF">E6O75_ATG09159</name>
</gene>
<dbReference type="Proteomes" id="UP000298493">
    <property type="component" value="Unassembled WGS sequence"/>
</dbReference>
<sequence>MSSAGLGRPGGGKFEECPLALGKGVRTPCLDCTATVPALGIHADLNDVIAYLRYRLEEKRRNGGMEGKEDMLQCKGHVSGFATGVWVGSGGAFAIFVNLEVVGRVDNSRDERRQPGGGGDVDLISGAVLPSDLI</sequence>
<keyword evidence="2" id="KW-1185">Reference proteome</keyword>
<dbReference type="AlphaFoldDB" id="A0A4Z1NK16"/>
<comment type="caution">
    <text evidence="1">The sequence shown here is derived from an EMBL/GenBank/DDBJ whole genome shotgun (WGS) entry which is preliminary data.</text>
</comment>
<evidence type="ECO:0000313" key="2">
    <source>
        <dbReference type="Proteomes" id="UP000298493"/>
    </source>
</evidence>
<protein>
    <submittedName>
        <fullName evidence="1">Uncharacterized protein</fullName>
    </submittedName>
</protein>